<evidence type="ECO:0000256" key="4">
    <source>
        <dbReference type="SAM" id="MobiDB-lite"/>
    </source>
</evidence>
<comment type="subcellular location">
    <subcellularLocation>
        <location evidence="1">Nucleus</location>
    </subcellularLocation>
</comment>
<keyword evidence="3" id="KW-0694">RNA-binding</keyword>
<dbReference type="InterPro" id="IPR012677">
    <property type="entry name" value="Nucleotide-bd_a/b_plait_sf"/>
</dbReference>
<comment type="caution">
    <text evidence="6">The sequence shown here is derived from an EMBL/GenBank/DDBJ whole genome shotgun (WGS) entry which is preliminary data.</text>
</comment>
<feature type="compositionally biased region" description="Basic residues" evidence="4">
    <location>
        <begin position="57"/>
        <end position="67"/>
    </location>
</feature>
<feature type="region of interest" description="Disordered" evidence="4">
    <location>
        <begin position="1"/>
        <end position="96"/>
    </location>
</feature>
<dbReference type="Proteomes" id="UP001431209">
    <property type="component" value="Unassembled WGS sequence"/>
</dbReference>
<evidence type="ECO:0000313" key="6">
    <source>
        <dbReference type="EMBL" id="KAL0484543.1"/>
    </source>
</evidence>
<dbReference type="Gene3D" id="3.30.70.330">
    <property type="match status" value="1"/>
</dbReference>
<dbReference type="PANTHER" id="PTHR48033">
    <property type="entry name" value="RNA-BINDING (RRM/RBD/RNP MOTIFS) FAMILY PROTEIN"/>
    <property type="match status" value="1"/>
</dbReference>
<feature type="compositionally biased region" description="Basic residues" evidence="4">
    <location>
        <begin position="243"/>
        <end position="256"/>
    </location>
</feature>
<name>A0AAW2Z5N2_9EUKA</name>
<evidence type="ECO:0000313" key="7">
    <source>
        <dbReference type="Proteomes" id="UP001431209"/>
    </source>
</evidence>
<dbReference type="InterPro" id="IPR035979">
    <property type="entry name" value="RBD_domain_sf"/>
</dbReference>
<dbReference type="PROSITE" id="PS50102">
    <property type="entry name" value="RRM"/>
    <property type="match status" value="1"/>
</dbReference>
<dbReference type="PANTHER" id="PTHR48033:SF10">
    <property type="entry name" value="RNA-BINDING PROTEIN SQUID"/>
    <property type="match status" value="1"/>
</dbReference>
<evidence type="ECO:0000256" key="3">
    <source>
        <dbReference type="PROSITE-ProRule" id="PRU00176"/>
    </source>
</evidence>
<keyword evidence="2" id="KW-0539">Nucleus</keyword>
<dbReference type="SUPFAM" id="SSF54928">
    <property type="entry name" value="RNA-binding domain, RBD"/>
    <property type="match status" value="1"/>
</dbReference>
<dbReference type="InterPro" id="IPR000504">
    <property type="entry name" value="RRM_dom"/>
</dbReference>
<dbReference type="GO" id="GO:0005654">
    <property type="term" value="C:nucleoplasm"/>
    <property type="evidence" value="ECO:0007669"/>
    <property type="project" value="TreeGrafter"/>
</dbReference>
<protein>
    <recommendedName>
        <fullName evidence="5">RRM domain-containing protein</fullName>
    </recommendedName>
</protein>
<sequence length="273" mass="30906">MSNNSSTTQQLDNSNKLSNKPDADGSSTGSNLSDDDLRNDGRRRMPSPGQSPDDHTAHHHMHSRSRRSPTPDDVDNEGSTLYFHGVPPNSSEETARQVLSKFGPIEDIRIVLDPRTRQNRGFGFITYKSVDEADQAIKESGNVTIDGSPITIQKANRKNPRKSTPGQYMGKKTLSRSSKYSSGYPPPSYGYPPYPYPPSRSYDRYAMPSHRYSGYMQSGGGYHMSYDYPYPYPESHRGGGYRDRRRSPSPRDRRRSPPGQSRDRDDRRSSRYQ</sequence>
<feature type="domain" description="RRM" evidence="5">
    <location>
        <begin position="79"/>
        <end position="157"/>
    </location>
</feature>
<feature type="compositionally biased region" description="Basic and acidic residues" evidence="4">
    <location>
        <begin position="261"/>
        <end position="273"/>
    </location>
</feature>
<dbReference type="AlphaFoldDB" id="A0AAW2Z5N2"/>
<feature type="region of interest" description="Disordered" evidence="4">
    <location>
        <begin position="214"/>
        <end position="273"/>
    </location>
</feature>
<dbReference type="SMART" id="SM00360">
    <property type="entry name" value="RRM"/>
    <property type="match status" value="1"/>
</dbReference>
<accession>A0AAW2Z5N2</accession>
<dbReference type="GO" id="GO:0003723">
    <property type="term" value="F:RNA binding"/>
    <property type="evidence" value="ECO:0007669"/>
    <property type="project" value="UniProtKB-UniRule"/>
</dbReference>
<evidence type="ECO:0000259" key="5">
    <source>
        <dbReference type="PROSITE" id="PS50102"/>
    </source>
</evidence>
<dbReference type="CDD" id="cd00590">
    <property type="entry name" value="RRM_SF"/>
    <property type="match status" value="1"/>
</dbReference>
<proteinExistence type="predicted"/>
<feature type="compositionally biased region" description="Polar residues" evidence="4">
    <location>
        <begin position="1"/>
        <end position="18"/>
    </location>
</feature>
<dbReference type="GO" id="GO:0010468">
    <property type="term" value="P:regulation of gene expression"/>
    <property type="evidence" value="ECO:0007669"/>
    <property type="project" value="TreeGrafter"/>
</dbReference>
<evidence type="ECO:0000256" key="1">
    <source>
        <dbReference type="ARBA" id="ARBA00004123"/>
    </source>
</evidence>
<dbReference type="EMBL" id="JAOPGA020001054">
    <property type="protein sequence ID" value="KAL0484543.1"/>
    <property type="molecule type" value="Genomic_DNA"/>
</dbReference>
<organism evidence="6 7">
    <name type="scientific">Acrasis kona</name>
    <dbReference type="NCBI Taxonomy" id="1008807"/>
    <lineage>
        <taxon>Eukaryota</taxon>
        <taxon>Discoba</taxon>
        <taxon>Heterolobosea</taxon>
        <taxon>Tetramitia</taxon>
        <taxon>Eutetramitia</taxon>
        <taxon>Acrasidae</taxon>
        <taxon>Acrasis</taxon>
    </lineage>
</organism>
<feature type="compositionally biased region" description="Pro residues" evidence="4">
    <location>
        <begin position="184"/>
        <end position="198"/>
    </location>
</feature>
<reference evidence="6 7" key="1">
    <citation type="submission" date="2024-03" db="EMBL/GenBank/DDBJ databases">
        <title>The Acrasis kona genome and developmental transcriptomes reveal deep origins of eukaryotic multicellular pathways.</title>
        <authorList>
            <person name="Sheikh S."/>
            <person name="Fu C.-J."/>
            <person name="Brown M.W."/>
            <person name="Baldauf S.L."/>
        </authorList>
    </citation>
    <scope>NUCLEOTIDE SEQUENCE [LARGE SCALE GENOMIC DNA]</scope>
    <source>
        <strain evidence="6 7">ATCC MYA-3509</strain>
    </source>
</reference>
<keyword evidence="7" id="KW-1185">Reference proteome</keyword>
<feature type="region of interest" description="Disordered" evidence="4">
    <location>
        <begin position="146"/>
        <end position="201"/>
    </location>
</feature>
<evidence type="ECO:0000256" key="2">
    <source>
        <dbReference type="ARBA" id="ARBA00023242"/>
    </source>
</evidence>
<dbReference type="GO" id="GO:0000785">
    <property type="term" value="C:chromatin"/>
    <property type="evidence" value="ECO:0007669"/>
    <property type="project" value="TreeGrafter"/>
</dbReference>
<gene>
    <name evidence="6" type="ORF">AKO1_011573</name>
</gene>
<dbReference type="Pfam" id="PF00076">
    <property type="entry name" value="RRM_1"/>
    <property type="match status" value="1"/>
</dbReference>